<dbReference type="Pfam" id="PF20351">
    <property type="entry name" value="DUF6646"/>
    <property type="match status" value="1"/>
</dbReference>
<evidence type="ECO:0008006" key="4">
    <source>
        <dbReference type="Google" id="ProtNLM"/>
    </source>
</evidence>
<feature type="signal peptide" evidence="1">
    <location>
        <begin position="1"/>
        <end position="21"/>
    </location>
</feature>
<gene>
    <name evidence="2" type="ORF">OK344_04745</name>
</gene>
<dbReference type="Proteomes" id="UP001209107">
    <property type="component" value="Unassembled WGS sequence"/>
</dbReference>
<protein>
    <recommendedName>
        <fullName evidence="4">Outer membrane protein beta-barrel domain-containing protein</fullName>
    </recommendedName>
</protein>
<keyword evidence="1" id="KW-0732">Signal</keyword>
<comment type="caution">
    <text evidence="2">The sequence shown here is derived from an EMBL/GenBank/DDBJ whole genome shotgun (WGS) entry which is preliminary data.</text>
</comment>
<evidence type="ECO:0000313" key="2">
    <source>
        <dbReference type="EMBL" id="MCW4451510.1"/>
    </source>
</evidence>
<evidence type="ECO:0000256" key="1">
    <source>
        <dbReference type="SAM" id="SignalP"/>
    </source>
</evidence>
<feature type="chain" id="PRO_5046311225" description="Outer membrane protein beta-barrel domain-containing protein" evidence="1">
    <location>
        <begin position="22"/>
        <end position="146"/>
    </location>
</feature>
<dbReference type="InterPro" id="IPR046588">
    <property type="entry name" value="DUF6646"/>
</dbReference>
<organism evidence="2 3">
    <name type="scientific">Kaistella yananensis</name>
    <dbReference type="NCBI Taxonomy" id="2989820"/>
    <lineage>
        <taxon>Bacteria</taxon>
        <taxon>Pseudomonadati</taxon>
        <taxon>Bacteroidota</taxon>
        <taxon>Flavobacteriia</taxon>
        <taxon>Flavobacteriales</taxon>
        <taxon>Weeksellaceae</taxon>
        <taxon>Chryseobacterium group</taxon>
        <taxon>Kaistella</taxon>
    </lineage>
</organism>
<reference evidence="2 3" key="1">
    <citation type="submission" date="2022-10" db="EMBL/GenBank/DDBJ databases">
        <title>Kaistella sp. BT-6-1-3.</title>
        <authorList>
            <person name="Ai J."/>
            <person name="Deng Z."/>
        </authorList>
    </citation>
    <scope>NUCLEOTIDE SEQUENCE [LARGE SCALE GENOMIC DNA]</scope>
    <source>
        <strain evidence="2 3">BT6-1-3</strain>
    </source>
</reference>
<dbReference type="EMBL" id="JAPCHZ010000002">
    <property type="protein sequence ID" value="MCW4451510.1"/>
    <property type="molecule type" value="Genomic_DNA"/>
</dbReference>
<dbReference type="InterPro" id="IPR011250">
    <property type="entry name" value="OMP/PagP_B-barrel"/>
</dbReference>
<dbReference type="SUPFAM" id="SSF56925">
    <property type="entry name" value="OMPA-like"/>
    <property type="match status" value="1"/>
</dbReference>
<name>A0ABT3JL63_9FLAO</name>
<dbReference type="RefSeq" id="WP_265143701.1">
    <property type="nucleotide sequence ID" value="NZ_JAPCHZ010000002.1"/>
</dbReference>
<evidence type="ECO:0000313" key="3">
    <source>
        <dbReference type="Proteomes" id="UP001209107"/>
    </source>
</evidence>
<sequence>MKKLFLALLFAGLSQTAFSQAWNGQGDQKVQIGLSGWGNGTGITGTYDYGITDLISLGAGANLYFDNYKDNDKDHKFFIFGRVNFHLQDILDMPEKWDVYPGADVGVIGNTFGLGVHLGARYFINDKFGIFVEAGNNGSLGVSINL</sequence>
<proteinExistence type="predicted"/>
<accession>A0ABT3JL63</accession>
<keyword evidence="3" id="KW-1185">Reference proteome</keyword>